<dbReference type="Pfam" id="PF00465">
    <property type="entry name" value="Fe-ADH"/>
    <property type="match status" value="1"/>
</dbReference>
<dbReference type="RefSeq" id="WP_274272961.1">
    <property type="nucleotide sequence ID" value="NZ_CP117834.1"/>
</dbReference>
<dbReference type="PANTHER" id="PTHR43616">
    <property type="entry name" value="GLYCEROL DEHYDROGENASE"/>
    <property type="match status" value="1"/>
</dbReference>
<evidence type="ECO:0000256" key="2">
    <source>
        <dbReference type="ARBA" id="ARBA00022723"/>
    </source>
</evidence>
<evidence type="ECO:0000313" key="6">
    <source>
        <dbReference type="Proteomes" id="UP001215143"/>
    </source>
</evidence>
<keyword evidence="3" id="KW-0560">Oxidoreductase</keyword>
<accession>A0ABY7WD27</accession>
<keyword evidence="2" id="KW-0479">Metal-binding</keyword>
<dbReference type="CDD" id="cd08172">
    <property type="entry name" value="GlyDH-like"/>
    <property type="match status" value="1"/>
</dbReference>
<gene>
    <name evidence="5" type="ORF">PQ477_03450</name>
</gene>
<dbReference type="InterPro" id="IPR016205">
    <property type="entry name" value="Glycerol_DH"/>
</dbReference>
<evidence type="ECO:0000313" key="5">
    <source>
        <dbReference type="EMBL" id="WDF04545.1"/>
    </source>
</evidence>
<feature type="domain" description="Alcohol dehydrogenase iron-type/glycerol dehydrogenase GldA" evidence="4">
    <location>
        <begin position="10"/>
        <end position="154"/>
    </location>
</feature>
<sequence length="364" mass="40057">MSSLIVRGAPQEYVFAEGALSELEERLVARKYKRVLVVHGHASWKAIAAFWPELKEVEATYEPYAGLCSVAEMRRLAEMALDGNYDALIGVGGGTLMDAVKGTAHLLSQPYVLIPTLASNCAPWTPISVIYNEEGVYTHFDVYEQNASLLLVDPHVLLTTPKAFFLAGIGDTLAKWYEADVQLRAITDRRAALDISYYAAQLCQSVLLEKSEESIKSLADKEVSSAYCKVVEAIIMLGGMVGGFGDKYGRIAGAHSIHNGLTALRETHDVLHGDKVAYGILVQLALEENWNEIERLIPFYHKVELPTSLIDLGIDVGSADLNAVCEKATIQEESIHVMPGVISAVDVRKAIDQIEEWNKNRPVW</sequence>
<dbReference type="PANTHER" id="PTHR43616:SF3">
    <property type="entry name" value="HYDROXYCARBOXYLATE DEHYDROGENASE A"/>
    <property type="match status" value="1"/>
</dbReference>
<dbReference type="PIRSF" id="PIRSF000112">
    <property type="entry name" value="Glycerol_dehydrogenase"/>
    <property type="match status" value="1"/>
</dbReference>
<name>A0ABY7WD27_9BACI</name>
<evidence type="ECO:0000256" key="1">
    <source>
        <dbReference type="ARBA" id="ARBA00007358"/>
    </source>
</evidence>
<proteinExistence type="inferred from homology"/>
<dbReference type="SUPFAM" id="SSF56796">
    <property type="entry name" value="Dehydroquinate synthase-like"/>
    <property type="match status" value="1"/>
</dbReference>
<dbReference type="InterPro" id="IPR018211">
    <property type="entry name" value="ADH_Fe_CS"/>
</dbReference>
<dbReference type="PROSITE" id="PS00913">
    <property type="entry name" value="ADH_IRON_1"/>
    <property type="match status" value="1"/>
</dbReference>
<dbReference type="EMBL" id="CP117834">
    <property type="protein sequence ID" value="WDF04545.1"/>
    <property type="molecule type" value="Genomic_DNA"/>
</dbReference>
<dbReference type="Gene3D" id="1.20.1090.10">
    <property type="entry name" value="Dehydroquinate synthase-like - alpha domain"/>
    <property type="match status" value="1"/>
</dbReference>
<organism evidence="5 6">
    <name type="scientific">Shouchella hunanensis</name>
    <dbReference type="NCBI Taxonomy" id="766894"/>
    <lineage>
        <taxon>Bacteria</taxon>
        <taxon>Bacillati</taxon>
        <taxon>Bacillota</taxon>
        <taxon>Bacilli</taxon>
        <taxon>Bacillales</taxon>
        <taxon>Bacillaceae</taxon>
        <taxon>Shouchella</taxon>
    </lineage>
</organism>
<comment type="similarity">
    <text evidence="1">Belongs to the iron-containing alcohol dehydrogenase family.</text>
</comment>
<keyword evidence="6" id="KW-1185">Reference proteome</keyword>
<evidence type="ECO:0000259" key="4">
    <source>
        <dbReference type="Pfam" id="PF00465"/>
    </source>
</evidence>
<protein>
    <submittedName>
        <fullName evidence="5">Iron-containing alcohol dehydrogenase family protein</fullName>
    </submittedName>
</protein>
<dbReference type="Gene3D" id="3.40.50.1970">
    <property type="match status" value="1"/>
</dbReference>
<dbReference type="InterPro" id="IPR001670">
    <property type="entry name" value="ADH_Fe/GldA"/>
</dbReference>
<dbReference type="Proteomes" id="UP001215143">
    <property type="component" value="Chromosome"/>
</dbReference>
<evidence type="ECO:0000256" key="3">
    <source>
        <dbReference type="ARBA" id="ARBA00023002"/>
    </source>
</evidence>
<reference evidence="5 6" key="1">
    <citation type="submission" date="2023-02" db="EMBL/GenBank/DDBJ databases">
        <authorList>
            <person name="Liu G."/>
        </authorList>
    </citation>
    <scope>NUCLEOTIDE SEQUENCE [LARGE SCALE GENOMIC DNA]</scope>
    <source>
        <strain evidence="5 6">DSM 23008</strain>
    </source>
</reference>